<dbReference type="GO" id="GO:0006457">
    <property type="term" value="P:protein folding"/>
    <property type="evidence" value="ECO:0007669"/>
    <property type="project" value="TreeGrafter"/>
</dbReference>
<gene>
    <name evidence="4" type="ORF">LAMI_0B05798G</name>
</gene>
<organism evidence="4 5">
    <name type="scientific">Lachancea mirantina</name>
    <dbReference type="NCBI Taxonomy" id="1230905"/>
    <lineage>
        <taxon>Eukaryota</taxon>
        <taxon>Fungi</taxon>
        <taxon>Dikarya</taxon>
        <taxon>Ascomycota</taxon>
        <taxon>Saccharomycotina</taxon>
        <taxon>Saccharomycetes</taxon>
        <taxon>Saccharomycetales</taxon>
        <taxon>Saccharomycetaceae</taxon>
        <taxon>Lachancea</taxon>
    </lineage>
</organism>
<dbReference type="Gene3D" id="3.30.530.20">
    <property type="match status" value="1"/>
</dbReference>
<feature type="compositionally biased region" description="Polar residues" evidence="2">
    <location>
        <begin position="154"/>
        <end position="172"/>
    </location>
</feature>
<dbReference type="EMBL" id="LT598464">
    <property type="protein sequence ID" value="SCU81346.1"/>
    <property type="molecule type" value="Genomic_DNA"/>
</dbReference>
<evidence type="ECO:0000256" key="1">
    <source>
        <dbReference type="ARBA" id="ARBA00006817"/>
    </source>
</evidence>
<dbReference type="Pfam" id="PF09229">
    <property type="entry name" value="Aha1_N"/>
    <property type="match status" value="1"/>
</dbReference>
<dbReference type="STRING" id="1230905.A0A1G4IW80"/>
<dbReference type="PANTHER" id="PTHR13009">
    <property type="entry name" value="HEAT SHOCK PROTEIN 90 HSP90 CO-CHAPERONE AHA-1"/>
    <property type="match status" value="1"/>
</dbReference>
<feature type="compositionally biased region" description="Low complexity" evidence="2">
    <location>
        <begin position="178"/>
        <end position="196"/>
    </location>
</feature>
<dbReference type="InterPro" id="IPR036338">
    <property type="entry name" value="Aha1"/>
</dbReference>
<dbReference type="InterPro" id="IPR015310">
    <property type="entry name" value="AHSA1-like_N"/>
</dbReference>
<feature type="region of interest" description="Disordered" evidence="2">
    <location>
        <begin position="154"/>
        <end position="207"/>
    </location>
</feature>
<protein>
    <submittedName>
        <fullName evidence="4">LAMI_0B05798g1_1</fullName>
    </submittedName>
</protein>
<dbReference type="AlphaFoldDB" id="A0A1G4IW80"/>
<dbReference type="Gene3D" id="3.15.10.20">
    <property type="entry name" value="Activator of Hsp90 ATPase Aha1, N-terminal domain"/>
    <property type="match status" value="1"/>
</dbReference>
<feature type="domain" description="Activator of Hsp90 ATPase AHSA1-like N-terminal" evidence="3">
    <location>
        <begin position="13"/>
        <end position="146"/>
    </location>
</feature>
<sequence length="350" mass="38966">MVVHNPNNWHWVDKNCIEWARQYMRSKLVGLSSNEKTGKHAEIASVSAVEGDCEVSQRKGKVISLFDLKVVMMLKGFVGEEPFEGSITVPEVAFDSQPDDYQFEISIYKETAQLSEVKPVIRSELIPKLRDVFSGFAHDLLVTHGDDIQVPESQVQSQFTRANQKSLSQGGATKSEPKSIAKSSTATATSSSGAAGPQSVANSSSTAPKYNTTTLHLEPTFNVPAIELYNTFLDKQRIMAWSRSHLICASSSPRIEKGDEFTLFGGNVTSKLEQCEPGKKLVFAWRLNEWQSGHFSVMTMNLHESKDYHETKLQVTWSGVPVGEEDKVRGNFEEYYIRSIKITFGFGAVL</sequence>
<keyword evidence="5" id="KW-1185">Reference proteome</keyword>
<dbReference type="GO" id="GO:0051087">
    <property type="term" value="F:protein-folding chaperone binding"/>
    <property type="evidence" value="ECO:0007669"/>
    <property type="project" value="InterPro"/>
</dbReference>
<dbReference type="PANTHER" id="PTHR13009:SF22">
    <property type="entry name" value="LD43819P"/>
    <property type="match status" value="1"/>
</dbReference>
<dbReference type="InterPro" id="IPR013538">
    <property type="entry name" value="ASHA1/2-like_C"/>
</dbReference>
<dbReference type="InterPro" id="IPR023393">
    <property type="entry name" value="START-like_dom_sf"/>
</dbReference>
<dbReference type="SUPFAM" id="SSF103111">
    <property type="entry name" value="Activator of Hsp90 ATPase, Aha1"/>
    <property type="match status" value="1"/>
</dbReference>
<evidence type="ECO:0000313" key="5">
    <source>
        <dbReference type="Proteomes" id="UP000191024"/>
    </source>
</evidence>
<dbReference type="GO" id="GO:0005829">
    <property type="term" value="C:cytosol"/>
    <property type="evidence" value="ECO:0007669"/>
    <property type="project" value="TreeGrafter"/>
</dbReference>
<dbReference type="OrthoDB" id="567237at2759"/>
<dbReference type="Pfam" id="PF08327">
    <property type="entry name" value="AHSA1"/>
    <property type="match status" value="1"/>
</dbReference>
<evidence type="ECO:0000256" key="2">
    <source>
        <dbReference type="SAM" id="MobiDB-lite"/>
    </source>
</evidence>
<proteinExistence type="inferred from homology"/>
<dbReference type="CDD" id="cd08892">
    <property type="entry name" value="SRPBCC_Aha1"/>
    <property type="match status" value="1"/>
</dbReference>
<accession>A0A1G4IW80</accession>
<name>A0A1G4IW80_9SACH</name>
<dbReference type="Proteomes" id="UP000191024">
    <property type="component" value="Chromosome B"/>
</dbReference>
<evidence type="ECO:0000313" key="4">
    <source>
        <dbReference type="EMBL" id="SCU81346.1"/>
    </source>
</evidence>
<dbReference type="SMART" id="SM01000">
    <property type="entry name" value="Aha1_N"/>
    <property type="match status" value="1"/>
</dbReference>
<evidence type="ECO:0000259" key="3">
    <source>
        <dbReference type="SMART" id="SM01000"/>
    </source>
</evidence>
<reference evidence="4 5" key="1">
    <citation type="submission" date="2016-03" db="EMBL/GenBank/DDBJ databases">
        <authorList>
            <person name="Devillers H."/>
        </authorList>
    </citation>
    <scope>NUCLEOTIDE SEQUENCE [LARGE SCALE GENOMIC DNA]</scope>
    <source>
        <strain evidence="4">CBS 11717</strain>
    </source>
</reference>
<dbReference type="GO" id="GO:0001671">
    <property type="term" value="F:ATPase activator activity"/>
    <property type="evidence" value="ECO:0007669"/>
    <property type="project" value="InterPro"/>
</dbReference>
<comment type="similarity">
    <text evidence="1">Belongs to the AHA1 family.</text>
</comment>
<dbReference type="SUPFAM" id="SSF55961">
    <property type="entry name" value="Bet v1-like"/>
    <property type="match status" value="1"/>
</dbReference>